<protein>
    <recommendedName>
        <fullName evidence="3">Peptidase M11 gametolysin domain-containing protein</fullName>
    </recommendedName>
</protein>
<dbReference type="Pfam" id="PF05548">
    <property type="entry name" value="Peptidase_M11"/>
    <property type="match status" value="1"/>
</dbReference>
<dbReference type="EMBL" id="JALLPB020000001">
    <property type="protein sequence ID" value="KAL3827680.1"/>
    <property type="molecule type" value="Genomic_DNA"/>
</dbReference>
<accession>A0ABD3STJ5</accession>
<feature type="compositionally biased region" description="Low complexity" evidence="1">
    <location>
        <begin position="563"/>
        <end position="576"/>
    </location>
</feature>
<feature type="compositionally biased region" description="Polar residues" evidence="1">
    <location>
        <begin position="818"/>
        <end position="856"/>
    </location>
</feature>
<reference evidence="4 5" key="1">
    <citation type="submission" date="2024-10" db="EMBL/GenBank/DDBJ databases">
        <title>Updated reference genomes for cyclostephanoid diatoms.</title>
        <authorList>
            <person name="Roberts W.R."/>
            <person name="Alverson A.J."/>
        </authorList>
    </citation>
    <scope>NUCLEOTIDE SEQUENCE [LARGE SCALE GENOMIC DNA]</scope>
    <source>
        <strain evidence="4 5">AJA228-03</strain>
    </source>
</reference>
<feature type="compositionally biased region" description="Low complexity" evidence="1">
    <location>
        <begin position="780"/>
        <end position="811"/>
    </location>
</feature>
<feature type="compositionally biased region" description="Low complexity" evidence="1">
    <location>
        <begin position="702"/>
        <end position="711"/>
    </location>
</feature>
<keyword evidence="2" id="KW-1133">Transmembrane helix</keyword>
<evidence type="ECO:0000313" key="5">
    <source>
        <dbReference type="Proteomes" id="UP001530377"/>
    </source>
</evidence>
<evidence type="ECO:0000259" key="3">
    <source>
        <dbReference type="Pfam" id="PF05548"/>
    </source>
</evidence>
<feature type="compositionally biased region" description="Polar residues" evidence="1">
    <location>
        <begin position="577"/>
        <end position="595"/>
    </location>
</feature>
<keyword evidence="2" id="KW-0812">Transmembrane</keyword>
<proteinExistence type="predicted"/>
<feature type="compositionally biased region" description="Polar residues" evidence="1">
    <location>
        <begin position="642"/>
        <end position="652"/>
    </location>
</feature>
<feature type="domain" description="Peptidase M11 gametolysin" evidence="3">
    <location>
        <begin position="231"/>
        <end position="421"/>
    </location>
</feature>
<feature type="compositionally biased region" description="Low complexity" evidence="1">
    <location>
        <begin position="718"/>
        <end position="771"/>
    </location>
</feature>
<feature type="compositionally biased region" description="Polar residues" evidence="1">
    <location>
        <begin position="659"/>
        <end position="668"/>
    </location>
</feature>
<name>A0ABD3STJ5_9STRA</name>
<dbReference type="SUPFAM" id="SSF55486">
    <property type="entry name" value="Metalloproteases ('zincins'), catalytic domain"/>
    <property type="match status" value="1"/>
</dbReference>
<dbReference type="PANTHER" id="PTHR33683">
    <property type="entry name" value="1, PUTATIVE-RELATED"/>
    <property type="match status" value="1"/>
</dbReference>
<comment type="caution">
    <text evidence="4">The sequence shown here is derived from an EMBL/GenBank/DDBJ whole genome shotgun (WGS) entry which is preliminary data.</text>
</comment>
<feature type="region of interest" description="Disordered" evidence="1">
    <location>
        <begin position="554"/>
        <end position="856"/>
    </location>
</feature>
<sequence>RIIGSRRFKRLFVALSSFYAAIIAVDFFGAAAAESSSHPSSSNLRGLKRDRRLRFQVHERFQVPPRSSRDCTIEVAVLAPDGPSAEDGGDDEIFQCTIDPDDVPGGYTSLTRKLNLTRTQRRAFKRMWKEGRLIPGESKLRLAEIEEATEIQGAEEMGDETVGAATGDAELEGVPIDVGDIQIPLEIDVEGLLVNGDGNPERRRRRRELQSTTSFGSNVGVKSVLVVKVIDVNGLARSESPMQISDDIFGTNGDAINLKSQMNACSMGRLNLVPGDNNGGVDQDLYDAPGVITVTIGISIETNTRTNVENAITAKVQDKMQMTLPGPYRHVMYIVEKCYVECGYAAYAYVNRYISVYQGLNYKYVGVLMHEIGHNLGMAHSGGLDGKEYTDHTCFMGNPLYQDDVGKMCYNAAKTWQIGWYNDRKMMLSPLSQPATWETMVTIVGVADYQKTNGIPVVLKLETATGNDYFVGFNRASGINADNKEADDEVTIVLTGNNGNSYSQSWLKATLAVTEQYRVTDFGGVDGLDIVIILDSIDKPSDGIWRANVRVIKSSPISPPSAKPSSQKPSAKPSSQTRSPTNRSLSMTPSASPTLRATARPTGKPTTMKPTAPPNIIPAYSSQTTSPSVSLTTDPSRPPTNRPTSAEPSNKPTIPPTFQPSNNPTQLPTDIPTQPPTLSPTTIIPTSTPSALPTHHPTTAQPTRIPTSTPTATPPTRDPTASPTSAPTHTPTATPTHNPTASPTSAPTHTPTATPTRNPTASPTSAPSYTPTAPPTRDLTASPTSAPTHTPTATPTRNPTASPTSAPSYTPTAPPTRGPTSLPTLTPTRFPTSMPTSSKPASSKPITSGPTTRSPTNALVQLQTPSCQLVAVGSSTARKCFSQNGNMFNVKTKNANITITSMMISVSNGTSAQVWTKGGSYIDSQHSSASWTRVGVLNYTGTGVKTIPLSQLVSIRALSSQAFYVTATNGGYVRYGGTYSNDSADSIVIEDDNLVIYPGSANSYPFGGVVSPRFYNGGIIYRKQ</sequence>
<dbReference type="Proteomes" id="UP001530377">
    <property type="component" value="Unassembled WGS sequence"/>
</dbReference>
<dbReference type="InterPro" id="IPR008752">
    <property type="entry name" value="Peptidase_M11"/>
</dbReference>
<gene>
    <name evidence="4" type="ORF">ACHAXA_000553</name>
</gene>
<dbReference type="PANTHER" id="PTHR33683:SF46">
    <property type="entry name" value="SUSHI DOMAIN-CONTAINING PROTEIN"/>
    <property type="match status" value="1"/>
</dbReference>
<feature type="transmembrane region" description="Helical" evidence="2">
    <location>
        <begin position="12"/>
        <end position="33"/>
    </location>
</feature>
<evidence type="ECO:0000256" key="1">
    <source>
        <dbReference type="SAM" id="MobiDB-lite"/>
    </source>
</evidence>
<evidence type="ECO:0000256" key="2">
    <source>
        <dbReference type="SAM" id="Phobius"/>
    </source>
</evidence>
<evidence type="ECO:0000313" key="4">
    <source>
        <dbReference type="EMBL" id="KAL3827680.1"/>
    </source>
</evidence>
<keyword evidence="5" id="KW-1185">Reference proteome</keyword>
<dbReference type="Gene3D" id="3.40.390.10">
    <property type="entry name" value="Collagenase (Catalytic Domain)"/>
    <property type="match status" value="1"/>
</dbReference>
<dbReference type="AlphaFoldDB" id="A0ABD3STJ5"/>
<keyword evidence="2" id="KW-0472">Membrane</keyword>
<dbReference type="InterPro" id="IPR024079">
    <property type="entry name" value="MetalloPept_cat_dom_sf"/>
</dbReference>
<feature type="non-terminal residue" evidence="4">
    <location>
        <position position="1"/>
    </location>
</feature>
<organism evidence="4 5">
    <name type="scientific">Cyclostephanos tholiformis</name>
    <dbReference type="NCBI Taxonomy" id="382380"/>
    <lineage>
        <taxon>Eukaryota</taxon>
        <taxon>Sar</taxon>
        <taxon>Stramenopiles</taxon>
        <taxon>Ochrophyta</taxon>
        <taxon>Bacillariophyta</taxon>
        <taxon>Coscinodiscophyceae</taxon>
        <taxon>Thalassiosirophycidae</taxon>
        <taxon>Stephanodiscales</taxon>
        <taxon>Stephanodiscaceae</taxon>
        <taxon>Cyclostephanos</taxon>
    </lineage>
</organism>
<feature type="compositionally biased region" description="Polar residues" evidence="1">
    <location>
        <begin position="620"/>
        <end position="635"/>
    </location>
</feature>
<feature type="compositionally biased region" description="Low complexity" evidence="1">
    <location>
        <begin position="679"/>
        <end position="694"/>
    </location>
</feature>